<dbReference type="GO" id="GO:0001730">
    <property type="term" value="F:2'-5'-oligoadenylate synthetase activity"/>
    <property type="evidence" value="ECO:0000318"/>
    <property type="project" value="GO_Central"/>
</dbReference>
<dbReference type="GO" id="GO:0005654">
    <property type="term" value="C:nucleoplasm"/>
    <property type="evidence" value="ECO:0000318"/>
    <property type="project" value="GO_Central"/>
</dbReference>
<accession>A0A2K3DSP1</accession>
<dbReference type="AlphaFoldDB" id="A0A2K3DSP1"/>
<dbReference type="InParanoid" id="A0A2K3DSP1"/>
<dbReference type="FunFam" id="1.10.1410.20:FF:000005">
    <property type="entry name" value="Predicted protein"/>
    <property type="match status" value="1"/>
</dbReference>
<dbReference type="PROSITE" id="PS50152">
    <property type="entry name" value="25A_SYNTH_3"/>
    <property type="match status" value="1"/>
</dbReference>
<dbReference type="EMBL" id="CM008966">
    <property type="protein sequence ID" value="PNW83555.1"/>
    <property type="molecule type" value="Genomic_DNA"/>
</dbReference>
<dbReference type="GeneID" id="5726190"/>
<dbReference type="Gene3D" id="1.10.1410.20">
    <property type="entry name" value="2'-5'-oligoadenylate synthetase 1, domain 2"/>
    <property type="match status" value="1"/>
</dbReference>
<dbReference type="InterPro" id="IPR043519">
    <property type="entry name" value="NT_sf"/>
</dbReference>
<dbReference type="RefSeq" id="XP_042924792.1">
    <property type="nucleotide sequence ID" value="XM_043062228.1"/>
</dbReference>
<dbReference type="KEGG" id="cre:CHLRE_05g234666v5"/>
<dbReference type="Gramene" id="PNW83555">
    <property type="protein sequence ID" value="PNW83555"/>
    <property type="gene ID" value="CHLRE_05g234666v5"/>
</dbReference>
<dbReference type="PANTHER" id="PTHR11258:SF11">
    <property type="entry name" value="C2H2-TYPE DOMAIN-CONTAINING PROTEIN"/>
    <property type="match status" value="1"/>
</dbReference>
<reference evidence="1 2" key="1">
    <citation type="journal article" date="2007" name="Science">
        <title>The Chlamydomonas genome reveals the evolution of key animal and plant functions.</title>
        <authorList>
            <person name="Merchant S.S."/>
            <person name="Prochnik S.E."/>
            <person name="Vallon O."/>
            <person name="Harris E.H."/>
            <person name="Karpowicz S.J."/>
            <person name="Witman G.B."/>
            <person name="Terry A."/>
            <person name="Salamov A."/>
            <person name="Fritz-Laylin L.K."/>
            <person name="Marechal-Drouard L."/>
            <person name="Marshall W.F."/>
            <person name="Qu L.H."/>
            <person name="Nelson D.R."/>
            <person name="Sanderfoot A.A."/>
            <person name="Spalding M.H."/>
            <person name="Kapitonov V.V."/>
            <person name="Ren Q."/>
            <person name="Ferris P."/>
            <person name="Lindquist E."/>
            <person name="Shapiro H."/>
            <person name="Lucas S.M."/>
            <person name="Grimwood J."/>
            <person name="Schmutz J."/>
            <person name="Cardol P."/>
            <person name="Cerutti H."/>
            <person name="Chanfreau G."/>
            <person name="Chen C.L."/>
            <person name="Cognat V."/>
            <person name="Croft M.T."/>
            <person name="Dent R."/>
            <person name="Dutcher S."/>
            <person name="Fernandez E."/>
            <person name="Fukuzawa H."/>
            <person name="Gonzalez-Ballester D."/>
            <person name="Gonzalez-Halphen D."/>
            <person name="Hallmann A."/>
            <person name="Hanikenne M."/>
            <person name="Hippler M."/>
            <person name="Inwood W."/>
            <person name="Jabbari K."/>
            <person name="Kalanon M."/>
            <person name="Kuras R."/>
            <person name="Lefebvre P.A."/>
            <person name="Lemaire S.D."/>
            <person name="Lobanov A.V."/>
            <person name="Lohr M."/>
            <person name="Manuell A."/>
            <person name="Meier I."/>
            <person name="Mets L."/>
            <person name="Mittag M."/>
            <person name="Mittelmeier T."/>
            <person name="Moroney J.V."/>
            <person name="Moseley J."/>
            <person name="Napoli C."/>
            <person name="Nedelcu A.M."/>
            <person name="Niyogi K."/>
            <person name="Novoselov S.V."/>
            <person name="Paulsen I.T."/>
            <person name="Pazour G."/>
            <person name="Purton S."/>
            <person name="Ral J.P."/>
            <person name="Riano-Pachon D.M."/>
            <person name="Riekhof W."/>
            <person name="Rymarquis L."/>
            <person name="Schroda M."/>
            <person name="Stern D."/>
            <person name="Umen J."/>
            <person name="Willows R."/>
            <person name="Wilson N."/>
            <person name="Zimmer S.L."/>
            <person name="Allmer J."/>
            <person name="Balk J."/>
            <person name="Bisova K."/>
            <person name="Chen C.J."/>
            <person name="Elias M."/>
            <person name="Gendler K."/>
            <person name="Hauser C."/>
            <person name="Lamb M.R."/>
            <person name="Ledford H."/>
            <person name="Long J.C."/>
            <person name="Minagawa J."/>
            <person name="Page M.D."/>
            <person name="Pan J."/>
            <person name="Pootakham W."/>
            <person name="Roje S."/>
            <person name="Rose A."/>
            <person name="Stahlberg E."/>
            <person name="Terauchi A.M."/>
            <person name="Yang P."/>
            <person name="Ball S."/>
            <person name="Bowler C."/>
            <person name="Dieckmann C.L."/>
            <person name="Gladyshev V.N."/>
            <person name="Green P."/>
            <person name="Jorgensen R."/>
            <person name="Mayfield S."/>
            <person name="Mueller-Roeber B."/>
            <person name="Rajamani S."/>
            <person name="Sayre R.T."/>
            <person name="Brokstein P."/>
            <person name="Dubchak I."/>
            <person name="Goodstein D."/>
            <person name="Hornick L."/>
            <person name="Huang Y.W."/>
            <person name="Jhaveri J."/>
            <person name="Luo Y."/>
            <person name="Martinez D."/>
            <person name="Ngau W.C."/>
            <person name="Otillar B."/>
            <person name="Poliakov A."/>
            <person name="Porter A."/>
            <person name="Szajkowski L."/>
            <person name="Werner G."/>
            <person name="Zhou K."/>
            <person name="Grigoriev I.V."/>
            <person name="Rokhsar D.S."/>
            <person name="Grossman A.R."/>
        </authorList>
    </citation>
    <scope>NUCLEOTIDE SEQUENCE [LARGE SCALE GENOMIC DNA]</scope>
    <source>
        <strain evidence="2">CC-503</strain>
    </source>
</reference>
<dbReference type="GO" id="GO:0005829">
    <property type="term" value="C:cytosol"/>
    <property type="evidence" value="ECO:0000318"/>
    <property type="project" value="GO_Central"/>
</dbReference>
<keyword evidence="2" id="KW-1185">Reference proteome</keyword>
<dbReference type="SUPFAM" id="SSF81301">
    <property type="entry name" value="Nucleotidyltransferase"/>
    <property type="match status" value="1"/>
</dbReference>
<organism evidence="1 2">
    <name type="scientific">Chlamydomonas reinhardtii</name>
    <name type="common">Chlamydomonas smithii</name>
    <dbReference type="NCBI Taxonomy" id="3055"/>
    <lineage>
        <taxon>Eukaryota</taxon>
        <taxon>Viridiplantae</taxon>
        <taxon>Chlorophyta</taxon>
        <taxon>core chlorophytes</taxon>
        <taxon>Chlorophyceae</taxon>
        <taxon>CS clade</taxon>
        <taxon>Chlamydomonadales</taxon>
        <taxon>Chlamydomonadaceae</taxon>
        <taxon>Chlamydomonas</taxon>
    </lineage>
</organism>
<dbReference type="GO" id="GO:0016020">
    <property type="term" value="C:membrane"/>
    <property type="evidence" value="ECO:0000318"/>
    <property type="project" value="GO_Central"/>
</dbReference>
<sequence length="416" mass="46414">MSNEPVPEWVSNFMLSREDFEYIQSQPELMDPLGWLHLDLTPKGDKGWVRHFNGQLRPLTAQGLSAGAEEQGHKKAIGKVHMLLTNCPLIKVDRLHNGGSFGRRTMVRGLFDVDVTAFVTTYKGRVLGYHDWTGEEGEALQVDMMRELAAWLQNQGWKALDVEYGTHYKNCINMTVDGVEVDIKLAPNMARGSQASDRGKVQRKILMKQVLGSGGGAGEERPQAEPAREAGLSEALTAVVKDTSDRVKSVARLVKVLACGHGVDARCWYKYSLKDKIPHVPSVLLEVLTLAAAQREGLWYPVKNNRTAEVELFLAALTLLDAAVTSKEVVVLEAGPVWGYSRAQAESCRHTWQDDTVVVLHPIDPTCNLARAQPDREVDWPMMAWEARELRQVVRKDSMWTLLNESSLAPAIRALR</sequence>
<evidence type="ECO:0000313" key="2">
    <source>
        <dbReference type="Proteomes" id="UP000006906"/>
    </source>
</evidence>
<dbReference type="ExpressionAtlas" id="A0A2K3DSP1">
    <property type="expression patterns" value="baseline and differential"/>
</dbReference>
<dbReference type="Proteomes" id="UP000006906">
    <property type="component" value="Chromosome 5"/>
</dbReference>
<protein>
    <submittedName>
        <fullName evidence="1">Uncharacterized protein</fullName>
    </submittedName>
</protein>
<dbReference type="GO" id="GO:0003725">
    <property type="term" value="F:double-stranded RNA binding"/>
    <property type="evidence" value="ECO:0000318"/>
    <property type="project" value="GO_Central"/>
</dbReference>
<dbReference type="PANTHER" id="PTHR11258">
    <property type="entry name" value="2-5 OLIGOADENYLATE SYNTHETASE"/>
    <property type="match status" value="1"/>
</dbReference>
<proteinExistence type="predicted"/>
<name>A0A2K3DSP1_CHLRE</name>
<evidence type="ECO:0000313" key="1">
    <source>
        <dbReference type="EMBL" id="PNW83555.1"/>
    </source>
</evidence>
<dbReference type="OrthoDB" id="549996at2759"/>
<dbReference type="Gene3D" id="3.30.460.10">
    <property type="entry name" value="Beta Polymerase, domain 2"/>
    <property type="match status" value="1"/>
</dbReference>
<gene>
    <name evidence="1" type="ORF">CHLRE_05g234666v5</name>
</gene>